<comment type="caution">
    <text evidence="7">The sequence shown here is derived from an EMBL/GenBank/DDBJ whole genome shotgun (WGS) entry which is preliminary data.</text>
</comment>
<accession>A0ABN8S401</accession>
<evidence type="ECO:0000313" key="8">
    <source>
        <dbReference type="Proteomes" id="UP001159405"/>
    </source>
</evidence>
<dbReference type="EMBL" id="CALNXK010000434">
    <property type="protein sequence ID" value="CAH3185594.1"/>
    <property type="molecule type" value="Genomic_DNA"/>
</dbReference>
<sequence>ILHAIVLISTPILCQQGCDNYINVTSNASRSVQANSTETGKTLCDKDQTWFRKRLWIRFISDNDDLWIPQGCPPQNVCNTNAPGSLHHGHPLVHRMVWRQIYFRFGNKCLSNVLEVFVSNCKTFFVYKLLNFPVNLSCNYRICAERDVDECENGTNDCDPVFGTCENTVGSYTCQCEPGFTGDGKSCSGKMWMSAQVMSITATSRVSAQTTMVHFLVNVRKDTQEMGLGVQM</sequence>
<dbReference type="PANTHER" id="PTHR24039:SF58">
    <property type="entry name" value="EGF-LIKE DOMAIN-CONTAINING PROTEIN"/>
    <property type="match status" value="1"/>
</dbReference>
<dbReference type="InterPro" id="IPR018097">
    <property type="entry name" value="EGF_Ca-bd_CS"/>
</dbReference>
<gene>
    <name evidence="7" type="ORF">PLOB_00033036</name>
</gene>
<keyword evidence="1 5" id="KW-0245">EGF-like domain</keyword>
<feature type="domain" description="EGF-like" evidence="6">
    <location>
        <begin position="147"/>
        <end position="188"/>
    </location>
</feature>
<evidence type="ECO:0000256" key="5">
    <source>
        <dbReference type="PROSITE-ProRule" id="PRU00076"/>
    </source>
</evidence>
<comment type="caution">
    <text evidence="5">Lacks conserved residue(s) required for the propagation of feature annotation.</text>
</comment>
<evidence type="ECO:0000256" key="2">
    <source>
        <dbReference type="ARBA" id="ARBA00022729"/>
    </source>
</evidence>
<dbReference type="Proteomes" id="UP001159405">
    <property type="component" value="Unassembled WGS sequence"/>
</dbReference>
<reference evidence="7 8" key="1">
    <citation type="submission" date="2022-05" db="EMBL/GenBank/DDBJ databases">
        <authorList>
            <consortium name="Genoscope - CEA"/>
            <person name="William W."/>
        </authorList>
    </citation>
    <scope>NUCLEOTIDE SEQUENCE [LARGE SCALE GENOMIC DNA]</scope>
</reference>
<dbReference type="CDD" id="cd00054">
    <property type="entry name" value="EGF_CA"/>
    <property type="match status" value="1"/>
</dbReference>
<keyword evidence="2" id="KW-0732">Signal</keyword>
<dbReference type="PROSITE" id="PS00010">
    <property type="entry name" value="ASX_HYDROXYL"/>
    <property type="match status" value="1"/>
</dbReference>
<evidence type="ECO:0000256" key="1">
    <source>
        <dbReference type="ARBA" id="ARBA00022536"/>
    </source>
</evidence>
<dbReference type="PROSITE" id="PS01187">
    <property type="entry name" value="EGF_CA"/>
    <property type="match status" value="1"/>
</dbReference>
<evidence type="ECO:0000259" key="6">
    <source>
        <dbReference type="PROSITE" id="PS50026"/>
    </source>
</evidence>
<keyword evidence="4" id="KW-1015">Disulfide bond</keyword>
<dbReference type="PANTHER" id="PTHR24039">
    <property type="entry name" value="FIBRILLIN-RELATED"/>
    <property type="match status" value="1"/>
</dbReference>
<organism evidence="7 8">
    <name type="scientific">Porites lobata</name>
    <dbReference type="NCBI Taxonomy" id="104759"/>
    <lineage>
        <taxon>Eukaryota</taxon>
        <taxon>Metazoa</taxon>
        <taxon>Cnidaria</taxon>
        <taxon>Anthozoa</taxon>
        <taxon>Hexacorallia</taxon>
        <taxon>Scleractinia</taxon>
        <taxon>Fungiina</taxon>
        <taxon>Poritidae</taxon>
        <taxon>Porites</taxon>
    </lineage>
</organism>
<protein>
    <recommendedName>
        <fullName evidence="6">EGF-like domain-containing protein</fullName>
    </recommendedName>
</protein>
<dbReference type="SMART" id="SM00179">
    <property type="entry name" value="EGF_CA"/>
    <property type="match status" value="1"/>
</dbReference>
<dbReference type="PROSITE" id="PS50026">
    <property type="entry name" value="EGF_3"/>
    <property type="match status" value="1"/>
</dbReference>
<proteinExistence type="predicted"/>
<dbReference type="InterPro" id="IPR000742">
    <property type="entry name" value="EGF"/>
</dbReference>
<dbReference type="Pfam" id="PF07645">
    <property type="entry name" value="EGF_CA"/>
    <property type="match status" value="1"/>
</dbReference>
<evidence type="ECO:0000256" key="3">
    <source>
        <dbReference type="ARBA" id="ARBA00022737"/>
    </source>
</evidence>
<evidence type="ECO:0000313" key="7">
    <source>
        <dbReference type="EMBL" id="CAH3185594.1"/>
    </source>
</evidence>
<keyword evidence="8" id="KW-1185">Reference proteome</keyword>
<keyword evidence="3" id="KW-0677">Repeat</keyword>
<dbReference type="InterPro" id="IPR049883">
    <property type="entry name" value="NOTCH1_EGF-like"/>
</dbReference>
<evidence type="ECO:0000256" key="4">
    <source>
        <dbReference type="ARBA" id="ARBA00023157"/>
    </source>
</evidence>
<dbReference type="PROSITE" id="PS01186">
    <property type="entry name" value="EGF_2"/>
    <property type="match status" value="1"/>
</dbReference>
<dbReference type="SMART" id="SM00181">
    <property type="entry name" value="EGF"/>
    <property type="match status" value="1"/>
</dbReference>
<feature type="non-terminal residue" evidence="7">
    <location>
        <position position="1"/>
    </location>
</feature>
<dbReference type="InterPro" id="IPR001881">
    <property type="entry name" value="EGF-like_Ca-bd_dom"/>
</dbReference>
<dbReference type="Gene3D" id="2.10.25.10">
    <property type="entry name" value="Laminin"/>
    <property type="match status" value="1"/>
</dbReference>
<dbReference type="SUPFAM" id="SSF57196">
    <property type="entry name" value="EGF/Laminin"/>
    <property type="match status" value="1"/>
</dbReference>
<dbReference type="InterPro" id="IPR000152">
    <property type="entry name" value="EGF-type_Asp/Asn_hydroxyl_site"/>
</dbReference>
<name>A0ABN8S401_9CNID</name>